<organism evidence="4">
    <name type="scientific">marine sediment metagenome</name>
    <dbReference type="NCBI Taxonomy" id="412755"/>
    <lineage>
        <taxon>unclassified sequences</taxon>
        <taxon>metagenomes</taxon>
        <taxon>ecological metagenomes</taxon>
    </lineage>
</organism>
<comment type="similarity">
    <text evidence="1">Belongs to the 5-formyltetrahydrofolate cyclo-ligase family.</text>
</comment>
<dbReference type="PANTHER" id="PTHR23407">
    <property type="entry name" value="ATPASE INHIBITOR/5-FORMYLTETRAHYDROFOLATE CYCLO-LIGASE"/>
    <property type="match status" value="1"/>
</dbReference>
<proteinExistence type="inferred from homology"/>
<name>A0A0F8YU38_9ZZZZ</name>
<dbReference type="GO" id="GO:0035999">
    <property type="term" value="P:tetrahydrofolate interconversion"/>
    <property type="evidence" value="ECO:0007669"/>
    <property type="project" value="TreeGrafter"/>
</dbReference>
<evidence type="ECO:0008006" key="5">
    <source>
        <dbReference type="Google" id="ProtNLM"/>
    </source>
</evidence>
<dbReference type="GO" id="GO:0030272">
    <property type="term" value="F:5-formyltetrahydrofolate cyclo-ligase activity"/>
    <property type="evidence" value="ECO:0007669"/>
    <property type="project" value="TreeGrafter"/>
</dbReference>
<protein>
    <recommendedName>
        <fullName evidence="5">5-formyltetrahydrofolate cyclo-ligase</fullName>
    </recommendedName>
</protein>
<dbReference type="InterPro" id="IPR002698">
    <property type="entry name" value="FTHF_cligase"/>
</dbReference>
<dbReference type="EMBL" id="LAZR01055016">
    <property type="protein sequence ID" value="KKK77305.1"/>
    <property type="molecule type" value="Genomic_DNA"/>
</dbReference>
<dbReference type="SUPFAM" id="SSF100950">
    <property type="entry name" value="NagB/RpiA/CoA transferase-like"/>
    <property type="match status" value="1"/>
</dbReference>
<sequence>YYPSGSEIKTQDIMQEILASGKTLALPKVNDQNLIFKKITGFDNLEKASFNLMEPKDECPEIIDIDLVLVPTVGITRKGVRLGYGYGFYDRFLSKSDAETIGLTYAKQLVKSIPNYEKDVIIQWVVTEDEYFKTSSIG</sequence>
<gene>
    <name evidence="4" type="ORF">LCGC14_2854940</name>
</gene>
<comment type="caution">
    <text evidence="4">The sequence shown here is derived from an EMBL/GenBank/DDBJ whole genome shotgun (WGS) entry which is preliminary data.</text>
</comment>
<dbReference type="Gene3D" id="3.40.50.10420">
    <property type="entry name" value="NagB/RpiA/CoA transferase-like"/>
    <property type="match status" value="1"/>
</dbReference>
<evidence type="ECO:0000256" key="3">
    <source>
        <dbReference type="ARBA" id="ARBA00022840"/>
    </source>
</evidence>
<evidence type="ECO:0000313" key="4">
    <source>
        <dbReference type="EMBL" id="KKK77305.1"/>
    </source>
</evidence>
<evidence type="ECO:0000256" key="1">
    <source>
        <dbReference type="ARBA" id="ARBA00010638"/>
    </source>
</evidence>
<dbReference type="NCBIfam" id="TIGR02727">
    <property type="entry name" value="MTHFS_bact"/>
    <property type="match status" value="1"/>
</dbReference>
<accession>A0A0F8YU38</accession>
<reference evidence="4" key="1">
    <citation type="journal article" date="2015" name="Nature">
        <title>Complex archaea that bridge the gap between prokaryotes and eukaryotes.</title>
        <authorList>
            <person name="Spang A."/>
            <person name="Saw J.H."/>
            <person name="Jorgensen S.L."/>
            <person name="Zaremba-Niedzwiedzka K."/>
            <person name="Martijn J."/>
            <person name="Lind A.E."/>
            <person name="van Eijk R."/>
            <person name="Schleper C."/>
            <person name="Guy L."/>
            <person name="Ettema T.J."/>
        </authorList>
    </citation>
    <scope>NUCLEOTIDE SEQUENCE</scope>
</reference>
<feature type="non-terminal residue" evidence="4">
    <location>
        <position position="1"/>
    </location>
</feature>
<dbReference type="PANTHER" id="PTHR23407:SF1">
    <property type="entry name" value="5-FORMYLTETRAHYDROFOLATE CYCLO-LIGASE"/>
    <property type="match status" value="1"/>
</dbReference>
<dbReference type="InterPro" id="IPR024185">
    <property type="entry name" value="FTHF_cligase-like_sf"/>
</dbReference>
<evidence type="ECO:0000256" key="2">
    <source>
        <dbReference type="ARBA" id="ARBA00022741"/>
    </source>
</evidence>
<keyword evidence="3" id="KW-0067">ATP-binding</keyword>
<dbReference type="AlphaFoldDB" id="A0A0F8YU38"/>
<dbReference type="GO" id="GO:0009396">
    <property type="term" value="P:folic acid-containing compound biosynthetic process"/>
    <property type="evidence" value="ECO:0007669"/>
    <property type="project" value="TreeGrafter"/>
</dbReference>
<dbReference type="Pfam" id="PF01812">
    <property type="entry name" value="5-FTHF_cyc-lig"/>
    <property type="match status" value="1"/>
</dbReference>
<dbReference type="GO" id="GO:0005524">
    <property type="term" value="F:ATP binding"/>
    <property type="evidence" value="ECO:0007669"/>
    <property type="project" value="UniProtKB-KW"/>
</dbReference>
<dbReference type="InterPro" id="IPR037171">
    <property type="entry name" value="NagB/RpiA_transferase-like"/>
</dbReference>
<keyword evidence="2" id="KW-0547">Nucleotide-binding</keyword>